<name>A0A1Y5PZ55_9SPHN</name>
<dbReference type="KEGG" id="sphu:SPPYR_1677"/>
<dbReference type="EMBL" id="LT598653">
    <property type="protein sequence ID" value="SBV32797.1"/>
    <property type="molecule type" value="Genomic_DNA"/>
</dbReference>
<reference evidence="1" key="1">
    <citation type="submission" date="2016-03" db="EMBL/GenBank/DDBJ databases">
        <authorList>
            <person name="Ploux O."/>
        </authorList>
    </citation>
    <scope>NUCLEOTIDE SEQUENCE</scope>
    <source>
        <strain evidence="1">UC10</strain>
    </source>
</reference>
<protein>
    <recommendedName>
        <fullName evidence="2">Transposase</fullName>
    </recommendedName>
</protein>
<sequence length="68" mass="7540">MMMSGSGVGIVECWLFGRLRNRVFHGLAELNGAIAALMRRLNDGLVLRQGAPPISRDIRDRPGHRLTL</sequence>
<evidence type="ECO:0000313" key="1">
    <source>
        <dbReference type="EMBL" id="SBV32797.1"/>
    </source>
</evidence>
<dbReference type="AlphaFoldDB" id="A0A1Y5PZ55"/>
<evidence type="ECO:0008006" key="2">
    <source>
        <dbReference type="Google" id="ProtNLM"/>
    </source>
</evidence>
<proteinExistence type="predicted"/>
<gene>
    <name evidence="1" type="ORF">SPPYR_1677</name>
</gene>
<organism evidence="1">
    <name type="scientific">uncultured Sphingopyxis sp</name>
    <dbReference type="NCBI Taxonomy" id="310581"/>
    <lineage>
        <taxon>Bacteria</taxon>
        <taxon>Pseudomonadati</taxon>
        <taxon>Pseudomonadota</taxon>
        <taxon>Alphaproteobacteria</taxon>
        <taxon>Sphingomonadales</taxon>
        <taxon>Sphingomonadaceae</taxon>
        <taxon>Sphingopyxis</taxon>
        <taxon>environmental samples</taxon>
    </lineage>
</organism>
<accession>A0A1Y5PZ55</accession>